<dbReference type="EMBL" id="CADCTZ010000162">
    <property type="protein sequence ID" value="CAA9316218.1"/>
    <property type="molecule type" value="Genomic_DNA"/>
</dbReference>
<gene>
    <name evidence="2" type="ORF">AVDCRST_MAG84-1076</name>
</gene>
<accession>A0A6J4KVK2</accession>
<evidence type="ECO:0000313" key="2">
    <source>
        <dbReference type="EMBL" id="CAA9316218.1"/>
    </source>
</evidence>
<feature type="compositionally biased region" description="Polar residues" evidence="1">
    <location>
        <begin position="14"/>
        <end position="24"/>
    </location>
</feature>
<name>A0A6J4KVK2_9CYAN</name>
<reference evidence="2" key="1">
    <citation type="submission" date="2020-02" db="EMBL/GenBank/DDBJ databases">
        <authorList>
            <person name="Meier V. D."/>
        </authorList>
    </citation>
    <scope>NUCLEOTIDE SEQUENCE</scope>
    <source>
        <strain evidence="2">AVDCRST_MAG84</strain>
    </source>
</reference>
<sequence>MSLQLRLFGGGQSTDGKISASNDGSHAIDKSKVLASTDANVITPLNPGKFGSVRTVPVVPAPRYFTKEEADAMKGLAKEKTDGARQSKRAYKALTKIEAADKTVHQQHRKYEGAVAENELGKKRADVGLAKKLHGMRPGYARLGLGIDKADSDARTRIDEIKTKLTGGSN</sequence>
<protein>
    <submittedName>
        <fullName evidence="2">Uncharacterized protein</fullName>
    </submittedName>
</protein>
<organism evidence="2">
    <name type="scientific">uncultured Microcoleus sp</name>
    <dbReference type="NCBI Taxonomy" id="259945"/>
    <lineage>
        <taxon>Bacteria</taxon>
        <taxon>Bacillati</taxon>
        <taxon>Cyanobacteriota</taxon>
        <taxon>Cyanophyceae</taxon>
        <taxon>Oscillatoriophycideae</taxon>
        <taxon>Oscillatoriales</taxon>
        <taxon>Microcoleaceae</taxon>
        <taxon>Microcoleus</taxon>
        <taxon>environmental samples</taxon>
    </lineage>
</organism>
<evidence type="ECO:0000256" key="1">
    <source>
        <dbReference type="SAM" id="MobiDB-lite"/>
    </source>
</evidence>
<dbReference type="AlphaFoldDB" id="A0A6J4KVK2"/>
<proteinExistence type="predicted"/>
<feature type="region of interest" description="Disordered" evidence="1">
    <location>
        <begin position="1"/>
        <end position="24"/>
    </location>
</feature>